<organism evidence="2 3">
    <name type="scientific">Brevundimonas aurantiaca</name>
    <dbReference type="NCBI Taxonomy" id="74316"/>
    <lineage>
        <taxon>Bacteria</taxon>
        <taxon>Pseudomonadati</taxon>
        <taxon>Pseudomonadota</taxon>
        <taxon>Alphaproteobacteria</taxon>
        <taxon>Caulobacterales</taxon>
        <taxon>Caulobacteraceae</taxon>
        <taxon>Brevundimonas</taxon>
    </lineage>
</organism>
<dbReference type="InterPro" id="IPR050767">
    <property type="entry name" value="Sel1_AlgK"/>
</dbReference>
<dbReference type="SUPFAM" id="SSF81901">
    <property type="entry name" value="HCP-like"/>
    <property type="match status" value="1"/>
</dbReference>
<reference evidence="2 3" key="1">
    <citation type="submission" date="2020-08" db="EMBL/GenBank/DDBJ databases">
        <title>Genomic Encyclopedia of Type Strains, Phase IV (KMG-IV): sequencing the most valuable type-strain genomes for metagenomic binning, comparative biology and taxonomic classification.</title>
        <authorList>
            <person name="Goeker M."/>
        </authorList>
    </citation>
    <scope>NUCLEOTIDE SEQUENCE [LARGE SCALE GENOMIC DNA]</scope>
    <source>
        <strain evidence="2 3">DSM 4731</strain>
    </source>
</reference>
<feature type="transmembrane region" description="Helical" evidence="1">
    <location>
        <begin position="21"/>
        <end position="40"/>
    </location>
</feature>
<evidence type="ECO:0000256" key="1">
    <source>
        <dbReference type="SAM" id="Phobius"/>
    </source>
</evidence>
<keyword evidence="1" id="KW-0472">Membrane</keyword>
<comment type="caution">
    <text evidence="2">The sequence shown here is derived from an EMBL/GenBank/DDBJ whole genome shotgun (WGS) entry which is preliminary data.</text>
</comment>
<gene>
    <name evidence="2" type="ORF">GGQ93_000414</name>
</gene>
<evidence type="ECO:0008006" key="4">
    <source>
        <dbReference type="Google" id="ProtNLM"/>
    </source>
</evidence>
<dbReference type="Proteomes" id="UP000527324">
    <property type="component" value="Unassembled WGS sequence"/>
</dbReference>
<dbReference type="RefSeq" id="WP_183214965.1">
    <property type="nucleotide sequence ID" value="NZ_CAJFZW010000003.1"/>
</dbReference>
<evidence type="ECO:0000313" key="3">
    <source>
        <dbReference type="Proteomes" id="UP000527324"/>
    </source>
</evidence>
<dbReference type="SMART" id="SM00671">
    <property type="entry name" value="SEL1"/>
    <property type="match status" value="2"/>
</dbReference>
<protein>
    <recommendedName>
        <fullName evidence="4">Sel1 repeat family protein</fullName>
    </recommendedName>
</protein>
<sequence length="501" mass="54915">MGEYDNAGHGPSQLQRHRMPLAGGAVAVLVLLIAVLLLASCGDGAPGFWRRGAQNEAALSCPRPASVTGSEFNAQEASLRHLRRAAFRGDVFAQLELGSRYAAVRATDKNIEDPIESSVWYAMALANDEGYAPINGVEPQGGGLFGGGLRRLSKYDDCRAFERHRAYQVLDRQLSRMSRQEQEAVRDRVIYILSTQDAEGYRTLARLHDGLYGPFGEPADNREAREALGRKPEGKSLGQPRSRGGYWAAVNLFQRNDVDAYLYNYLAVQTGDVGAYVLMKDFERSSPGRAQYAGFVEAKARQWTPPFEFYPLEAPASGVPFSDESRPRGDAYEYALSRLQGELPFVHVGRALRYLGVTPEAVTAPEQLSRQQIEAFEAMIGHATESRLSPLERVRAIQLAAVNGSSEAQLVLAVMYAEGIGLPADYARSFKWFEEAARQGSPEAKFAMSTYFALGVAGVADQDKAEAVAYRIESALSGFGPSASRLQALLSQVSRAQQQRR</sequence>
<proteinExistence type="predicted"/>
<dbReference type="InterPro" id="IPR006597">
    <property type="entry name" value="Sel1-like"/>
</dbReference>
<dbReference type="InterPro" id="IPR011990">
    <property type="entry name" value="TPR-like_helical_dom_sf"/>
</dbReference>
<dbReference type="Pfam" id="PF08238">
    <property type="entry name" value="Sel1"/>
    <property type="match status" value="1"/>
</dbReference>
<dbReference type="PANTHER" id="PTHR11102">
    <property type="entry name" value="SEL-1-LIKE PROTEIN"/>
    <property type="match status" value="1"/>
</dbReference>
<keyword evidence="3" id="KW-1185">Reference proteome</keyword>
<evidence type="ECO:0000313" key="2">
    <source>
        <dbReference type="EMBL" id="MBB5738723.1"/>
    </source>
</evidence>
<dbReference type="AlphaFoldDB" id="A0A7W9C4Q3"/>
<dbReference type="PANTHER" id="PTHR11102:SF160">
    <property type="entry name" value="ERAD-ASSOCIATED E3 UBIQUITIN-PROTEIN LIGASE COMPONENT HRD3"/>
    <property type="match status" value="1"/>
</dbReference>
<keyword evidence="1" id="KW-1133">Transmembrane helix</keyword>
<dbReference type="EMBL" id="JACHOQ010000001">
    <property type="protein sequence ID" value="MBB5738723.1"/>
    <property type="molecule type" value="Genomic_DNA"/>
</dbReference>
<name>A0A7W9C4Q3_9CAUL</name>
<dbReference type="Gene3D" id="1.25.40.10">
    <property type="entry name" value="Tetratricopeptide repeat domain"/>
    <property type="match status" value="1"/>
</dbReference>
<keyword evidence="1" id="KW-0812">Transmembrane</keyword>
<accession>A0A7W9C4Q3</accession>